<evidence type="ECO:0000256" key="1">
    <source>
        <dbReference type="SAM" id="MobiDB-lite"/>
    </source>
</evidence>
<dbReference type="EMBL" id="OW150024">
    <property type="protein sequence ID" value="CAH2031759.1"/>
    <property type="molecule type" value="Genomic_DNA"/>
</dbReference>
<protein>
    <submittedName>
        <fullName evidence="3">Uncharacterized protein</fullName>
    </submittedName>
</protein>
<gene>
    <name evidence="3" type="ORF">GEAMG1_1924</name>
</gene>
<organism evidence="3 4">
    <name type="scientific">Trichlorobacter ammonificans</name>
    <dbReference type="NCBI Taxonomy" id="2916410"/>
    <lineage>
        <taxon>Bacteria</taxon>
        <taxon>Pseudomonadati</taxon>
        <taxon>Thermodesulfobacteriota</taxon>
        <taxon>Desulfuromonadia</taxon>
        <taxon>Geobacterales</taxon>
        <taxon>Geobacteraceae</taxon>
        <taxon>Trichlorobacter</taxon>
    </lineage>
</organism>
<dbReference type="RefSeq" id="WP_305732558.1">
    <property type="nucleotide sequence ID" value="NZ_OW150024.1"/>
</dbReference>
<evidence type="ECO:0000256" key="2">
    <source>
        <dbReference type="SAM" id="SignalP"/>
    </source>
</evidence>
<feature type="signal peptide" evidence="2">
    <location>
        <begin position="1"/>
        <end position="23"/>
    </location>
</feature>
<sequence>MCSVLTRACCLLCGLLVSCIAWAADPSFELPLKELKKPSLPPSSKKTAVGSGTKSAAKSSEGARSGRKSRRHRTGKAEAMTAAAPDVPTPAVASAPVPAADVTSTVEEVLLTPGLPCWFAGQVAGVLAAPAPAAPLLRGFKLAPVALPRHEGATVVITCGLPAAEAYTTARLLETRHLNLLNLEGNEAPERVLEQVLDSLGFSYVVEGSAEERQYLVSLDNDPETLLRLVIKP</sequence>
<evidence type="ECO:0000313" key="3">
    <source>
        <dbReference type="EMBL" id="CAH2031759.1"/>
    </source>
</evidence>
<proteinExistence type="predicted"/>
<keyword evidence="4" id="KW-1185">Reference proteome</keyword>
<name>A0ABN8HG45_9BACT</name>
<evidence type="ECO:0000313" key="4">
    <source>
        <dbReference type="Proteomes" id="UP001295463"/>
    </source>
</evidence>
<accession>A0ABN8HG45</accession>
<keyword evidence="2" id="KW-0732">Signal</keyword>
<feature type="chain" id="PRO_5046734938" evidence="2">
    <location>
        <begin position="24"/>
        <end position="233"/>
    </location>
</feature>
<dbReference type="Proteomes" id="UP001295463">
    <property type="component" value="Chromosome"/>
</dbReference>
<feature type="compositionally biased region" description="Basic residues" evidence="1">
    <location>
        <begin position="65"/>
        <end position="74"/>
    </location>
</feature>
<feature type="region of interest" description="Disordered" evidence="1">
    <location>
        <begin position="34"/>
        <end position="83"/>
    </location>
</feature>
<dbReference type="PROSITE" id="PS51257">
    <property type="entry name" value="PROKAR_LIPOPROTEIN"/>
    <property type="match status" value="1"/>
</dbReference>
<reference evidence="3 4" key="1">
    <citation type="submission" date="2022-03" db="EMBL/GenBank/DDBJ databases">
        <authorList>
            <person name="Koch H."/>
        </authorList>
    </citation>
    <scope>NUCLEOTIDE SEQUENCE [LARGE SCALE GENOMIC DNA]</scope>
    <source>
        <strain evidence="3 4">G1</strain>
    </source>
</reference>